<name>A0A803LAX2_CHEQI</name>
<reference evidence="2" key="1">
    <citation type="journal article" date="2017" name="Nature">
        <title>The genome of Chenopodium quinoa.</title>
        <authorList>
            <person name="Jarvis D.E."/>
            <person name="Ho Y.S."/>
            <person name="Lightfoot D.J."/>
            <person name="Schmoeckel S.M."/>
            <person name="Li B."/>
            <person name="Borm T.J.A."/>
            <person name="Ohyanagi H."/>
            <person name="Mineta K."/>
            <person name="Michell C.T."/>
            <person name="Saber N."/>
            <person name="Kharbatia N.M."/>
            <person name="Rupper R.R."/>
            <person name="Sharp A.R."/>
            <person name="Dally N."/>
            <person name="Boughton B.A."/>
            <person name="Woo Y.H."/>
            <person name="Gao G."/>
            <person name="Schijlen E.G.W.M."/>
            <person name="Guo X."/>
            <person name="Momin A.A."/>
            <person name="Negrao S."/>
            <person name="Al-Babili S."/>
            <person name="Gehring C."/>
            <person name="Roessner U."/>
            <person name="Jung C."/>
            <person name="Murphy K."/>
            <person name="Arold S.T."/>
            <person name="Gojobori T."/>
            <person name="van der Linden C.G."/>
            <person name="van Loo E.N."/>
            <person name="Jellen E.N."/>
            <person name="Maughan P.J."/>
            <person name="Tester M."/>
        </authorList>
    </citation>
    <scope>NUCLEOTIDE SEQUENCE [LARGE SCALE GENOMIC DNA]</scope>
    <source>
        <strain evidence="2">cv. PI 614886</strain>
    </source>
</reference>
<dbReference type="AlphaFoldDB" id="A0A803LAX2"/>
<dbReference type="Gramene" id="AUR62009011-RA">
    <property type="protein sequence ID" value="AUR62009011-RA:cds"/>
    <property type="gene ID" value="AUR62009011"/>
</dbReference>
<evidence type="ECO:0000313" key="2">
    <source>
        <dbReference type="EnsemblPlants" id="AUR62009011-RA:cds"/>
    </source>
</evidence>
<feature type="region of interest" description="Disordered" evidence="1">
    <location>
        <begin position="210"/>
        <end position="271"/>
    </location>
</feature>
<dbReference type="Proteomes" id="UP000596660">
    <property type="component" value="Unplaced"/>
</dbReference>
<reference evidence="2" key="2">
    <citation type="submission" date="2021-03" db="UniProtKB">
        <authorList>
            <consortium name="EnsemblPlants"/>
        </authorList>
    </citation>
    <scope>IDENTIFICATION</scope>
</reference>
<dbReference type="PANTHER" id="PTHR37708:SF2">
    <property type="entry name" value="HOMEOBOX HOX-B3-LIKE PROTEIN"/>
    <property type="match status" value="1"/>
</dbReference>
<protein>
    <submittedName>
        <fullName evidence="2">Uncharacterized protein</fullName>
    </submittedName>
</protein>
<feature type="compositionally biased region" description="Basic and acidic residues" evidence="1">
    <location>
        <begin position="213"/>
        <end position="230"/>
    </location>
</feature>
<dbReference type="EnsemblPlants" id="AUR62009011-RA">
    <property type="protein sequence ID" value="AUR62009011-RA:cds"/>
    <property type="gene ID" value="AUR62009011"/>
</dbReference>
<evidence type="ECO:0000256" key="1">
    <source>
        <dbReference type="SAM" id="MobiDB-lite"/>
    </source>
</evidence>
<organism evidence="2 3">
    <name type="scientific">Chenopodium quinoa</name>
    <name type="common">Quinoa</name>
    <dbReference type="NCBI Taxonomy" id="63459"/>
    <lineage>
        <taxon>Eukaryota</taxon>
        <taxon>Viridiplantae</taxon>
        <taxon>Streptophyta</taxon>
        <taxon>Embryophyta</taxon>
        <taxon>Tracheophyta</taxon>
        <taxon>Spermatophyta</taxon>
        <taxon>Magnoliopsida</taxon>
        <taxon>eudicotyledons</taxon>
        <taxon>Gunneridae</taxon>
        <taxon>Pentapetalae</taxon>
        <taxon>Caryophyllales</taxon>
        <taxon>Chenopodiaceae</taxon>
        <taxon>Chenopodioideae</taxon>
        <taxon>Atripliceae</taxon>
        <taxon>Chenopodium</taxon>
    </lineage>
</organism>
<proteinExistence type="predicted"/>
<sequence>MAETLTLDPKTLLLSHYSDPSNNTLQLITDPYFMERGPRYNAYAQLRESNLRSKRLKFEEDQQFLEIPRSDSSPEKKNEVRFQGNLLGNCTKIEEDEQFLEIPRSEFSPAKKKNVRFQGNLLGNCKKIEEDEQFLEMIPRSEFSPAKKNARFQGNLLGKSKKIKEEEQFLEITRSEFSPAKKNVRFQGNLQNNGKKQGYSVLAQSVPDFSSALRKENRKPSENRIPRFEKSATPPPLMSKREKMIGSGSKLGGVGSKSVNSGEKQSSGKLMSMGRKSYASIDELKGLSIAAVNATNGENKVGKKSVVVTLVPKLAASLALVSVLQMEWQLQLRHD</sequence>
<dbReference type="PANTHER" id="PTHR37708">
    <property type="entry name" value="HOMEOBOX HOX-B3-LIKE PROTEIN"/>
    <property type="match status" value="1"/>
</dbReference>
<accession>A0A803LAX2</accession>
<keyword evidence="3" id="KW-1185">Reference proteome</keyword>
<evidence type="ECO:0000313" key="3">
    <source>
        <dbReference type="Proteomes" id="UP000596660"/>
    </source>
</evidence>